<dbReference type="AlphaFoldDB" id="A0A7W8M549"/>
<evidence type="ECO:0000259" key="2">
    <source>
        <dbReference type="PROSITE" id="PS50943"/>
    </source>
</evidence>
<dbReference type="CDD" id="cd00093">
    <property type="entry name" value="HTH_XRE"/>
    <property type="match status" value="1"/>
</dbReference>
<dbReference type="GO" id="GO:0003677">
    <property type="term" value="F:DNA binding"/>
    <property type="evidence" value="ECO:0007669"/>
    <property type="project" value="UniProtKB-KW"/>
</dbReference>
<dbReference type="Pfam" id="PF01381">
    <property type="entry name" value="HTH_3"/>
    <property type="match status" value="1"/>
</dbReference>
<reference evidence="3 4" key="1">
    <citation type="submission" date="2020-08" db="EMBL/GenBank/DDBJ databases">
        <title>Genomic Encyclopedia of Type Strains, Phase IV (KMG-IV): sequencing the most valuable type-strain genomes for metagenomic binning, comparative biology and taxonomic classification.</title>
        <authorList>
            <person name="Goeker M."/>
        </authorList>
    </citation>
    <scope>NUCLEOTIDE SEQUENCE [LARGE SCALE GENOMIC DNA]</scope>
    <source>
        <strain evidence="3 4">DSM 106146</strain>
    </source>
</reference>
<feature type="domain" description="HTH cro/C1-type" evidence="2">
    <location>
        <begin position="7"/>
        <end position="61"/>
    </location>
</feature>
<proteinExistence type="predicted"/>
<accession>A0A7W8M549</accession>
<evidence type="ECO:0000256" key="1">
    <source>
        <dbReference type="ARBA" id="ARBA00023125"/>
    </source>
</evidence>
<dbReference type="SUPFAM" id="SSF47413">
    <property type="entry name" value="lambda repressor-like DNA-binding domains"/>
    <property type="match status" value="1"/>
</dbReference>
<name>A0A7W8M549_9FIRM</name>
<dbReference type="PANTHER" id="PTHR46558">
    <property type="entry name" value="TRACRIPTIONAL REGULATORY PROTEIN-RELATED-RELATED"/>
    <property type="match status" value="1"/>
</dbReference>
<evidence type="ECO:0000313" key="3">
    <source>
        <dbReference type="EMBL" id="MBB5264564.1"/>
    </source>
</evidence>
<dbReference type="RefSeq" id="WP_183773232.1">
    <property type="nucleotide sequence ID" value="NZ_JACHFW010000005.1"/>
</dbReference>
<gene>
    <name evidence="3" type="ORF">HNP82_001691</name>
</gene>
<dbReference type="PANTHER" id="PTHR46558:SF11">
    <property type="entry name" value="HTH-TYPE TRANSCRIPTIONAL REGULATOR XRE"/>
    <property type="match status" value="1"/>
</dbReference>
<dbReference type="PROSITE" id="PS50943">
    <property type="entry name" value="HTH_CROC1"/>
    <property type="match status" value="1"/>
</dbReference>
<comment type="caution">
    <text evidence="3">The sequence shown here is derived from an EMBL/GenBank/DDBJ whole genome shotgun (WGS) entry which is preliminary data.</text>
</comment>
<dbReference type="SMART" id="SM00530">
    <property type="entry name" value="HTH_XRE"/>
    <property type="match status" value="1"/>
</dbReference>
<keyword evidence="4" id="KW-1185">Reference proteome</keyword>
<dbReference type="Gene3D" id="1.10.260.40">
    <property type="entry name" value="lambda repressor-like DNA-binding domains"/>
    <property type="match status" value="1"/>
</dbReference>
<organism evidence="3 4">
    <name type="scientific">Catenibacillus scindens</name>
    <dbReference type="NCBI Taxonomy" id="673271"/>
    <lineage>
        <taxon>Bacteria</taxon>
        <taxon>Bacillati</taxon>
        <taxon>Bacillota</taxon>
        <taxon>Clostridia</taxon>
        <taxon>Lachnospirales</taxon>
        <taxon>Lachnospiraceae</taxon>
        <taxon>Catenibacillus</taxon>
    </lineage>
</organism>
<dbReference type="InterPro" id="IPR001387">
    <property type="entry name" value="Cro/C1-type_HTH"/>
</dbReference>
<dbReference type="EMBL" id="JACHFW010000005">
    <property type="protein sequence ID" value="MBB5264564.1"/>
    <property type="molecule type" value="Genomic_DNA"/>
</dbReference>
<evidence type="ECO:0000313" key="4">
    <source>
        <dbReference type="Proteomes" id="UP000543642"/>
    </source>
</evidence>
<keyword evidence="1" id="KW-0238">DNA-binding</keyword>
<sequence>MKINEIIRQRRIEKQLTQEQMADLLGVSAPAVNKWEKGISYPDITLLPPIARLLDTDLNTLLSFKDDLTPKEVSLFINDLSETADRDGRDRAFEKAFNKLKEYPSCHLLTLNIALWLDGSLMLNPQEDFIDKYSSKIEDLYYRVMDSPDESIKNQAVSMLISKAMVKEDYDQVQSLLQLLPEPSSVDKKQLSVNLSIAQGHLEDAARTEEERLITAANNIQTILLTLMDIALRENRTGDARYIAQVSRQFAKILDLWEYNRYVAHFQFYSVLKDPDQCAQTLIPMLRAIKQPWEPEQSPLYRHLTTKRQEKDLAQKYRENILQILKDDPDMAFFRESSAFQPFIETMERESSADIKRG</sequence>
<dbReference type="InterPro" id="IPR010982">
    <property type="entry name" value="Lambda_DNA-bd_dom_sf"/>
</dbReference>
<dbReference type="Proteomes" id="UP000543642">
    <property type="component" value="Unassembled WGS sequence"/>
</dbReference>
<protein>
    <submittedName>
        <fullName evidence="3">Transcriptional regulator with XRE-family HTH domain</fullName>
    </submittedName>
</protein>